<dbReference type="AlphaFoldDB" id="A0A1W0WCM2"/>
<evidence type="ECO:0000313" key="2">
    <source>
        <dbReference type="Proteomes" id="UP000192578"/>
    </source>
</evidence>
<sequence length="108" mass="11731">MFEYRICLIKLLMQSLPTLNAFNLELISTIPLNVSVGIALPYTGASLDVAQTTVNARYASNNLNLSVALLFNRSDTTCDNSDINGPLLLTEYFNTRAYGHCAAVIVSG</sequence>
<keyword evidence="2" id="KW-1185">Reference proteome</keyword>
<comment type="caution">
    <text evidence="1">The sequence shown here is derived from an EMBL/GenBank/DDBJ whole genome shotgun (WGS) entry which is preliminary data.</text>
</comment>
<gene>
    <name evidence="1" type="ORF">BV898_12839</name>
</gene>
<dbReference type="Proteomes" id="UP000192578">
    <property type="component" value="Unassembled WGS sequence"/>
</dbReference>
<protein>
    <submittedName>
        <fullName evidence="1">Uncharacterized protein</fullName>
    </submittedName>
</protein>
<organism evidence="1 2">
    <name type="scientific">Hypsibius exemplaris</name>
    <name type="common">Freshwater tardigrade</name>
    <dbReference type="NCBI Taxonomy" id="2072580"/>
    <lineage>
        <taxon>Eukaryota</taxon>
        <taxon>Metazoa</taxon>
        <taxon>Ecdysozoa</taxon>
        <taxon>Tardigrada</taxon>
        <taxon>Eutardigrada</taxon>
        <taxon>Parachela</taxon>
        <taxon>Hypsibioidea</taxon>
        <taxon>Hypsibiidae</taxon>
        <taxon>Hypsibius</taxon>
    </lineage>
</organism>
<accession>A0A1W0WCM2</accession>
<evidence type="ECO:0000313" key="1">
    <source>
        <dbReference type="EMBL" id="OQV12918.1"/>
    </source>
</evidence>
<dbReference type="EMBL" id="MTYJ01000134">
    <property type="protein sequence ID" value="OQV12918.1"/>
    <property type="molecule type" value="Genomic_DNA"/>
</dbReference>
<proteinExistence type="predicted"/>
<name>A0A1W0WCM2_HYPEX</name>
<reference evidence="2" key="1">
    <citation type="submission" date="2017-01" db="EMBL/GenBank/DDBJ databases">
        <title>Comparative genomics of anhydrobiosis in the tardigrade Hypsibius dujardini.</title>
        <authorList>
            <person name="Yoshida Y."/>
            <person name="Koutsovoulos G."/>
            <person name="Laetsch D."/>
            <person name="Stevens L."/>
            <person name="Kumar S."/>
            <person name="Horikawa D."/>
            <person name="Ishino K."/>
            <person name="Komine S."/>
            <person name="Tomita M."/>
            <person name="Blaxter M."/>
            <person name="Arakawa K."/>
        </authorList>
    </citation>
    <scope>NUCLEOTIDE SEQUENCE [LARGE SCALE GENOMIC DNA]</scope>
    <source>
        <strain evidence="2">Z151</strain>
    </source>
</reference>